<dbReference type="HOGENOM" id="CLU_1546436_0_0_5"/>
<evidence type="ECO:0000256" key="1">
    <source>
        <dbReference type="SAM" id="MobiDB-lite"/>
    </source>
</evidence>
<name>A4X067_CERS5</name>
<accession>A4X067</accession>
<evidence type="ECO:0000313" key="2">
    <source>
        <dbReference type="EMBL" id="ABP73031.1"/>
    </source>
</evidence>
<dbReference type="KEGG" id="rsq:Rsph17025_4180"/>
<gene>
    <name evidence="2" type="ordered locus">Rsph17025_4180</name>
</gene>
<dbReference type="EMBL" id="CP000663">
    <property type="protein sequence ID" value="ABP73031.1"/>
    <property type="molecule type" value="Genomic_DNA"/>
</dbReference>
<keyword evidence="2" id="KW-0614">Plasmid</keyword>
<proteinExistence type="predicted"/>
<geneLocation type="plasmid" evidence="2">
    <name>pRSPA02</name>
</geneLocation>
<sequence>MMEYGNKSGRARELAKGARRRPAPGGVSGTPAEDPRCEGEHILMKSDQMARGTLDAGLQKGGVRPRPFSGWALEAAQELEWQSAIPLVSRLFAASDLRRGAAFLALSAWYAPGRAQRICLAGMGSSEFVTWLLEEDPSEIAEVLDSRRRDPQGLARLGREPLLRPEQYRNPFL</sequence>
<protein>
    <submittedName>
        <fullName evidence="2">Uncharacterized protein</fullName>
    </submittedName>
</protein>
<organism evidence="2">
    <name type="scientific">Cereibacter sphaeroides (strain ATCC 17025 / ATH 2.4.3)</name>
    <name type="common">Rhodobacter sphaeroides</name>
    <dbReference type="NCBI Taxonomy" id="349102"/>
    <lineage>
        <taxon>Bacteria</taxon>
        <taxon>Pseudomonadati</taxon>
        <taxon>Pseudomonadota</taxon>
        <taxon>Alphaproteobacteria</taxon>
        <taxon>Rhodobacterales</taxon>
        <taxon>Paracoccaceae</taxon>
        <taxon>Cereibacter</taxon>
    </lineage>
</organism>
<feature type="region of interest" description="Disordered" evidence="1">
    <location>
        <begin position="1"/>
        <end position="37"/>
    </location>
</feature>
<dbReference type="AlphaFoldDB" id="A4X067"/>
<reference evidence="2" key="1">
    <citation type="submission" date="2007-04" db="EMBL/GenBank/DDBJ databases">
        <title>Complete sequence of plasmid pRSPA02 of Rhodobacter sphaeroides ATCC 17025.</title>
        <authorList>
            <consortium name="US DOE Joint Genome Institute"/>
            <person name="Copeland A."/>
            <person name="Lucas S."/>
            <person name="Lapidus A."/>
            <person name="Barry K."/>
            <person name="Detter J.C."/>
            <person name="Glavina del Rio T."/>
            <person name="Hammon N."/>
            <person name="Israni S."/>
            <person name="Dalin E."/>
            <person name="Tice H."/>
            <person name="Pitluck S."/>
            <person name="Chertkov O."/>
            <person name="Brettin T."/>
            <person name="Bruce D."/>
            <person name="Han C."/>
            <person name="Schmutz J."/>
            <person name="Larimer F."/>
            <person name="Land M."/>
            <person name="Hauser L."/>
            <person name="Kyrpides N."/>
            <person name="Kim E."/>
            <person name="Richardson P."/>
            <person name="Mackenzie C."/>
            <person name="Choudhary M."/>
            <person name="Donohue T.J."/>
            <person name="Kaplan S."/>
        </authorList>
    </citation>
    <scope>NUCLEOTIDE SEQUENCE [LARGE SCALE GENOMIC DNA]</scope>
    <source>
        <strain evidence="2">ATCC 17025</strain>
        <plasmid evidence="2">pRSPA02</plasmid>
    </source>
</reference>